<dbReference type="InterPro" id="IPR036113">
    <property type="entry name" value="Asp/Glu-ADT_sf_sub_c"/>
</dbReference>
<comment type="similarity">
    <text evidence="1">Belongs to the GatC family.</text>
</comment>
<evidence type="ECO:0000313" key="3">
    <source>
        <dbReference type="Proteomes" id="UP000050640"/>
    </source>
</evidence>
<evidence type="ECO:0000256" key="2">
    <source>
        <dbReference type="SAM" id="SignalP"/>
    </source>
</evidence>
<comment type="catalytic activity">
    <reaction evidence="1">
        <text>L-glutamyl-tRNA(Gln) + L-glutamine + ATP + H2O = L-glutaminyl-tRNA(Gln) + L-glutamate + ADP + phosphate + H(+)</text>
        <dbReference type="Rhea" id="RHEA:17521"/>
        <dbReference type="Rhea" id="RHEA-COMP:9681"/>
        <dbReference type="Rhea" id="RHEA-COMP:9684"/>
        <dbReference type="ChEBI" id="CHEBI:15377"/>
        <dbReference type="ChEBI" id="CHEBI:15378"/>
        <dbReference type="ChEBI" id="CHEBI:29985"/>
        <dbReference type="ChEBI" id="CHEBI:30616"/>
        <dbReference type="ChEBI" id="CHEBI:43474"/>
        <dbReference type="ChEBI" id="CHEBI:58359"/>
        <dbReference type="ChEBI" id="CHEBI:78520"/>
        <dbReference type="ChEBI" id="CHEBI:78521"/>
        <dbReference type="ChEBI" id="CHEBI:456216"/>
    </reaction>
</comment>
<dbReference type="GO" id="GO:0070681">
    <property type="term" value="P:glutaminyl-tRNAGln biosynthesis via transamidation"/>
    <property type="evidence" value="ECO:0007669"/>
    <property type="project" value="UniProtKB-UniRule"/>
</dbReference>
<dbReference type="SUPFAM" id="SSF141000">
    <property type="entry name" value="Glu-tRNAGln amidotransferase C subunit"/>
    <property type="match status" value="1"/>
</dbReference>
<comment type="subcellular location">
    <subcellularLocation>
        <location evidence="1">Mitochondrion</location>
    </subcellularLocation>
</comment>
<keyword evidence="1" id="KW-0067">ATP-binding</keyword>
<dbReference type="HAMAP" id="MF_00122">
    <property type="entry name" value="GatC"/>
    <property type="match status" value="1"/>
</dbReference>
<accession>A0A0R3S3J6</accession>
<evidence type="ECO:0000256" key="1">
    <source>
        <dbReference type="HAMAP-Rule" id="MF_03149"/>
    </source>
</evidence>
<comment type="subunit">
    <text evidence="1">Subunit of the heterotrimeric GatCAB amidotransferase (AdT) complex, composed of A, B and C subunits.</text>
</comment>
<comment type="function">
    <text evidence="1">Allows the formation of correctly charged Gln-tRNA(Gln) through the transamidation of misacylated Glu-tRNA(Gln) in the mitochondria. The reaction takes place in the presence of glutamine and ATP through an activated gamma-phospho-Glu-tRNA(Gln).</text>
</comment>
<dbReference type="GO" id="GO:0032543">
    <property type="term" value="P:mitochondrial translation"/>
    <property type="evidence" value="ECO:0007669"/>
    <property type="project" value="UniProtKB-UniRule"/>
</dbReference>
<keyword evidence="1" id="KW-0496">Mitochondrion</keyword>
<dbReference type="InterPro" id="IPR003837">
    <property type="entry name" value="GatC"/>
</dbReference>
<dbReference type="NCBIfam" id="TIGR00135">
    <property type="entry name" value="gatC"/>
    <property type="match status" value="1"/>
</dbReference>
<feature type="chain" id="PRO_5006447993" description="Glutamyl-tRNA(Gln) amidotransferase subunit C, mitochondrial" evidence="2">
    <location>
        <begin position="22"/>
        <end position="202"/>
    </location>
</feature>
<dbReference type="GO" id="GO:0050567">
    <property type="term" value="F:glutaminyl-tRNA synthase (glutamine-hydrolyzing) activity"/>
    <property type="evidence" value="ECO:0007669"/>
    <property type="project" value="UniProtKB-UniRule"/>
</dbReference>
<dbReference type="WBParaSite" id="EEL_0000933901-mRNA-1">
    <property type="protein sequence ID" value="EEL_0000933901-mRNA-1"/>
    <property type="gene ID" value="EEL_0000933901"/>
</dbReference>
<name>A0A0R3S3J6_9BILA</name>
<keyword evidence="1" id="KW-0436">Ligase</keyword>
<dbReference type="GO" id="GO:0006450">
    <property type="term" value="P:regulation of translational fidelity"/>
    <property type="evidence" value="ECO:0007669"/>
    <property type="project" value="InterPro"/>
</dbReference>
<organism evidence="3 4">
    <name type="scientific">Elaeophora elaphi</name>
    <dbReference type="NCBI Taxonomy" id="1147741"/>
    <lineage>
        <taxon>Eukaryota</taxon>
        <taxon>Metazoa</taxon>
        <taxon>Ecdysozoa</taxon>
        <taxon>Nematoda</taxon>
        <taxon>Chromadorea</taxon>
        <taxon>Rhabditida</taxon>
        <taxon>Spirurina</taxon>
        <taxon>Spiruromorpha</taxon>
        <taxon>Filarioidea</taxon>
        <taxon>Onchocercidae</taxon>
        <taxon>Elaeophora</taxon>
    </lineage>
</organism>
<dbReference type="EC" id="6.3.5.-" evidence="1"/>
<dbReference type="GO" id="GO:0030956">
    <property type="term" value="C:glutamyl-tRNA(Gln) amidotransferase complex"/>
    <property type="evidence" value="ECO:0007669"/>
    <property type="project" value="UniProtKB-UniRule"/>
</dbReference>
<keyword evidence="1" id="KW-0547">Nucleotide-binding</keyword>
<dbReference type="PANTHER" id="PTHR15004:SF0">
    <property type="entry name" value="GLUTAMYL-TRNA(GLN) AMIDOTRANSFERASE SUBUNIT C, MITOCHONDRIAL"/>
    <property type="match status" value="1"/>
</dbReference>
<dbReference type="Pfam" id="PF02686">
    <property type="entry name" value="GatC"/>
    <property type="match status" value="1"/>
</dbReference>
<keyword evidence="1" id="KW-0648">Protein biosynthesis</keyword>
<dbReference type="GO" id="GO:0005524">
    <property type="term" value="F:ATP binding"/>
    <property type="evidence" value="ECO:0007669"/>
    <property type="project" value="UniProtKB-KW"/>
</dbReference>
<protein>
    <recommendedName>
        <fullName evidence="1">Glutamyl-tRNA(Gln) amidotransferase subunit C, mitochondrial</fullName>
        <shortName evidence="1">Glu-AdT subunit C</shortName>
        <ecNumber evidence="1">6.3.5.-</ecNumber>
    </recommendedName>
</protein>
<feature type="signal peptide" evidence="2">
    <location>
        <begin position="1"/>
        <end position="21"/>
    </location>
</feature>
<keyword evidence="2" id="KW-0732">Signal</keyword>
<keyword evidence="3" id="KW-1185">Reference proteome</keyword>
<dbReference type="Proteomes" id="UP000050640">
    <property type="component" value="Unplaced"/>
</dbReference>
<evidence type="ECO:0000313" key="4">
    <source>
        <dbReference type="WBParaSite" id="EEL_0000933901-mRNA-1"/>
    </source>
</evidence>
<dbReference type="GO" id="GO:0005739">
    <property type="term" value="C:mitochondrion"/>
    <property type="evidence" value="ECO:0007669"/>
    <property type="project" value="UniProtKB-SubCell"/>
</dbReference>
<proteinExistence type="inferred from homology"/>
<dbReference type="PANTHER" id="PTHR15004">
    <property type="entry name" value="GLUTAMYL-TRNA(GLN) AMIDOTRANSFERASE SUBUNIT C, MITOCHONDRIAL"/>
    <property type="match status" value="1"/>
</dbReference>
<dbReference type="STRING" id="1147741.A0A0R3S3J6"/>
<reference evidence="4" key="1">
    <citation type="submission" date="2017-02" db="UniProtKB">
        <authorList>
            <consortium name="WormBaseParasite"/>
        </authorList>
    </citation>
    <scope>IDENTIFICATION</scope>
</reference>
<sequence>MNLSLMILRLILQQRLKSVRSSERCKSKGILKCNSSAASSSDVDEEIYIPRKPMPSPIDQSKVEEPPVFDKALITHLERLSLVRFSDEQAVFNLKQAVRFANQLKLIDTKGIKPLETLLEDVPCPLREDVVDKPIAKSEVLMNAAKTVEDYFTTPLGNIPLEESDKLDLTKVEDYGRKTMDKKNLLEDFGKKKESNYSNQTE</sequence>
<dbReference type="AlphaFoldDB" id="A0A0R3S3J6"/>